<accession>E1QY96</accession>
<evidence type="ECO:0000256" key="1">
    <source>
        <dbReference type="SAM" id="MobiDB-lite"/>
    </source>
</evidence>
<name>E1QY96_OLSUV</name>
<dbReference type="KEGG" id="ols:Olsu_0231"/>
<evidence type="ECO:0000313" key="2">
    <source>
        <dbReference type="EMBL" id="ADK67360.1"/>
    </source>
</evidence>
<dbReference type="EMBL" id="CP002106">
    <property type="protein sequence ID" value="ADK67360.1"/>
    <property type="molecule type" value="Genomic_DNA"/>
</dbReference>
<sequence>MADVGSIVSNVAQTLADAVGLETSVGSYGDAKFSSCAEDSDGTPPAQCDSAWLRAR</sequence>
<keyword evidence="3" id="KW-1185">Reference proteome</keyword>
<organism evidence="2 3">
    <name type="scientific">Olsenella uli (strain ATCC 49627 / DSM 7084 / CCUG 31166 / CIP 109912 / JCM 12494 / LMG 11480 / NCIMB 702895 / VPI D76D-27C)</name>
    <name type="common">Lactobacillus uli</name>
    <dbReference type="NCBI Taxonomy" id="633147"/>
    <lineage>
        <taxon>Bacteria</taxon>
        <taxon>Bacillati</taxon>
        <taxon>Actinomycetota</taxon>
        <taxon>Coriobacteriia</taxon>
        <taxon>Coriobacteriales</taxon>
        <taxon>Atopobiaceae</taxon>
        <taxon>Olsenella</taxon>
    </lineage>
</organism>
<feature type="region of interest" description="Disordered" evidence="1">
    <location>
        <begin position="34"/>
        <end position="56"/>
    </location>
</feature>
<gene>
    <name evidence="2" type="ordered locus">Olsu_0231</name>
</gene>
<dbReference type="STRING" id="633147.Olsu_0231"/>
<dbReference type="AlphaFoldDB" id="E1QY96"/>
<dbReference type="GeneID" id="78513244"/>
<dbReference type="RefSeq" id="WP_013251112.1">
    <property type="nucleotide sequence ID" value="NC_014363.1"/>
</dbReference>
<reference evidence="2 3" key="1">
    <citation type="journal article" date="2010" name="Stand. Genomic Sci.">
        <title>Complete genome sequence of Olsenella uli type strain (VPI D76D-27C).</title>
        <authorList>
            <person name="Goker M."/>
            <person name="Held B."/>
            <person name="Lucas S."/>
            <person name="Nolan M."/>
            <person name="Yasawong M."/>
            <person name="Glavina Del Rio T."/>
            <person name="Tice H."/>
            <person name="Cheng J.F."/>
            <person name="Bruce D."/>
            <person name="Detter J.C."/>
            <person name="Tapia R."/>
            <person name="Han C."/>
            <person name="Goodwin L."/>
            <person name="Pitluck S."/>
            <person name="Liolios K."/>
            <person name="Ivanova N."/>
            <person name="Mavromatis K."/>
            <person name="Mikhailova N."/>
            <person name="Pati A."/>
            <person name="Chen A."/>
            <person name="Palaniappan K."/>
            <person name="Land M."/>
            <person name="Hauser L."/>
            <person name="Chang Y.J."/>
            <person name="Jeffries C.D."/>
            <person name="Rohde M."/>
            <person name="Sikorski J."/>
            <person name="Pukall R."/>
            <person name="Woyke T."/>
            <person name="Bristow J."/>
            <person name="Eisen J.A."/>
            <person name="Markowitz V."/>
            <person name="Hugenholtz P."/>
            <person name="Kyrpides N.C."/>
            <person name="Klenk H.P."/>
            <person name="Lapidus A."/>
        </authorList>
    </citation>
    <scope>NUCLEOTIDE SEQUENCE [LARGE SCALE GENOMIC DNA]</scope>
    <source>
        <strain evidence="3">ATCC 49627 / DSM 7084 / CIP 109912 / JCM 12494 / NCIMB 702895 / VPI D76D-27C</strain>
    </source>
</reference>
<protein>
    <submittedName>
        <fullName evidence="2">Uncharacterized protein</fullName>
    </submittedName>
</protein>
<dbReference type="Proteomes" id="UP000000333">
    <property type="component" value="Chromosome"/>
</dbReference>
<dbReference type="PATRIC" id="fig|633147.7.peg.1642"/>
<dbReference type="HOGENOM" id="CLU_3009852_0_0_11"/>
<evidence type="ECO:0000313" key="3">
    <source>
        <dbReference type="Proteomes" id="UP000000333"/>
    </source>
</evidence>
<proteinExistence type="predicted"/>